<dbReference type="InterPro" id="IPR036058">
    <property type="entry name" value="Kazal_dom_sf"/>
</dbReference>
<comment type="subcellular location">
    <subcellularLocation>
        <location evidence="1">Secreted</location>
    </subcellularLocation>
</comment>
<proteinExistence type="evidence at transcript level"/>
<dbReference type="InterPro" id="IPR002350">
    <property type="entry name" value="Kazal_dom"/>
</dbReference>
<protein>
    <submittedName>
        <fullName evidence="7">Putative kazal domain-containing peptide</fullName>
    </submittedName>
</protein>
<evidence type="ECO:0000313" key="7">
    <source>
        <dbReference type="EMBL" id="JAA94429.1"/>
    </source>
</evidence>
<evidence type="ECO:0000256" key="4">
    <source>
        <dbReference type="ARBA" id="ARBA00023157"/>
    </source>
</evidence>
<dbReference type="Pfam" id="PF00050">
    <property type="entry name" value="Kazal_1"/>
    <property type="match status" value="1"/>
</dbReference>
<dbReference type="CDD" id="cd00104">
    <property type="entry name" value="KAZAL_FS"/>
    <property type="match status" value="1"/>
</dbReference>
<feature type="domain" description="Kazal-like" evidence="6">
    <location>
        <begin position="23"/>
        <end position="76"/>
    </location>
</feature>
<keyword evidence="4" id="KW-1015">Disulfide bond</keyword>
<dbReference type="GO" id="GO:0030414">
    <property type="term" value="F:peptidase inhibitor activity"/>
    <property type="evidence" value="ECO:0007669"/>
    <property type="project" value="UniProtKB-KW"/>
</dbReference>
<feature type="signal peptide" evidence="5">
    <location>
        <begin position="1"/>
        <end position="20"/>
    </location>
</feature>
<evidence type="ECO:0000256" key="2">
    <source>
        <dbReference type="ARBA" id="ARBA00022525"/>
    </source>
</evidence>
<keyword evidence="2" id="KW-0964">Secreted</keyword>
<dbReference type="GO" id="GO:0005576">
    <property type="term" value="C:extracellular region"/>
    <property type="evidence" value="ECO:0007669"/>
    <property type="project" value="UniProtKB-SubCell"/>
</dbReference>
<keyword evidence="5" id="KW-0732">Signal</keyword>
<dbReference type="SUPFAM" id="SSF100895">
    <property type="entry name" value="Kazal-type serine protease inhibitors"/>
    <property type="match status" value="1"/>
</dbReference>
<dbReference type="PROSITE" id="PS00282">
    <property type="entry name" value="KAZAL_1"/>
    <property type="match status" value="1"/>
</dbReference>
<dbReference type="PROSITE" id="PS51465">
    <property type="entry name" value="KAZAL_2"/>
    <property type="match status" value="1"/>
</dbReference>
<name>T1D5N9_9DIPT</name>
<dbReference type="EMBL" id="GALA01000423">
    <property type="protein sequence ID" value="JAA94429.1"/>
    <property type="molecule type" value="mRNA"/>
</dbReference>
<dbReference type="PANTHER" id="PTHR21312">
    <property type="entry name" value="SERINE PROTEASE INHIBITOR"/>
    <property type="match status" value="1"/>
</dbReference>
<evidence type="ECO:0000259" key="6">
    <source>
        <dbReference type="PROSITE" id="PS51465"/>
    </source>
</evidence>
<feature type="chain" id="PRO_5004586649" evidence="5">
    <location>
        <begin position="21"/>
        <end position="88"/>
    </location>
</feature>
<evidence type="ECO:0000256" key="3">
    <source>
        <dbReference type="ARBA" id="ARBA00022690"/>
    </source>
</evidence>
<evidence type="ECO:0000256" key="5">
    <source>
        <dbReference type="SAM" id="SignalP"/>
    </source>
</evidence>
<keyword evidence="3" id="KW-0646">Protease inhibitor</keyword>
<dbReference type="AlphaFoldDB" id="T1D5N9"/>
<organism evidence="7">
    <name type="scientific">Psorophora albipes</name>
    <dbReference type="NCBI Taxonomy" id="869069"/>
    <lineage>
        <taxon>Eukaryota</taxon>
        <taxon>Metazoa</taxon>
        <taxon>Ecdysozoa</taxon>
        <taxon>Arthropoda</taxon>
        <taxon>Hexapoda</taxon>
        <taxon>Insecta</taxon>
        <taxon>Pterygota</taxon>
        <taxon>Neoptera</taxon>
        <taxon>Endopterygota</taxon>
        <taxon>Diptera</taxon>
        <taxon>Nematocera</taxon>
        <taxon>Culicoidea</taxon>
        <taxon>Culicidae</taxon>
        <taxon>Culicinae</taxon>
        <taxon>Aedini</taxon>
        <taxon>Psorophora</taxon>
    </lineage>
</organism>
<dbReference type="SMART" id="SM00280">
    <property type="entry name" value="KAZAL"/>
    <property type="match status" value="1"/>
</dbReference>
<dbReference type="Gene3D" id="3.30.60.30">
    <property type="match status" value="1"/>
</dbReference>
<sequence length="88" mass="9712">MRHLLIVGVLALSLILLVDARREGERGVCACPRIYSPVCGSDMNTYSNDCLLKCEASTDLGKRNKLRKLADGPCDTLADNVEEIPEEY</sequence>
<evidence type="ECO:0000256" key="1">
    <source>
        <dbReference type="ARBA" id="ARBA00004613"/>
    </source>
</evidence>
<dbReference type="PANTHER" id="PTHR21312:SF28">
    <property type="entry name" value="OVOINHIBITOR-RELATED"/>
    <property type="match status" value="1"/>
</dbReference>
<reference evidence="7" key="1">
    <citation type="journal article" date="2013" name="BMC Genomics">
        <title>A deep insight into the sialotranscriptome of the mosquito, Psorophora albipes.</title>
        <authorList>
            <person name="Chagas A.C."/>
            <person name="Calvo E."/>
            <person name="Rios-Velasquez C.M."/>
            <person name="Pessoa F.A."/>
            <person name="Medeiros J.F."/>
            <person name="Ribeiro J.M."/>
        </authorList>
    </citation>
    <scope>NUCLEOTIDE SEQUENCE</scope>
</reference>
<accession>T1D5N9</accession>